<proteinExistence type="predicted"/>
<dbReference type="InParanoid" id="A0A5C3NYD9"/>
<dbReference type="AlphaFoldDB" id="A0A5C3NYD9"/>
<protein>
    <submittedName>
        <fullName evidence="1">Uncharacterized protein</fullName>
    </submittedName>
</protein>
<gene>
    <name evidence="1" type="ORF">K466DRAFT_604825</name>
</gene>
<dbReference type="EMBL" id="ML211664">
    <property type="protein sequence ID" value="TFK81040.1"/>
    <property type="molecule type" value="Genomic_DNA"/>
</dbReference>
<reference evidence="1 2" key="1">
    <citation type="journal article" date="2019" name="Nat. Ecol. Evol.">
        <title>Megaphylogeny resolves global patterns of mushroom evolution.</title>
        <authorList>
            <person name="Varga T."/>
            <person name="Krizsan K."/>
            <person name="Foldi C."/>
            <person name="Dima B."/>
            <person name="Sanchez-Garcia M."/>
            <person name="Sanchez-Ramirez S."/>
            <person name="Szollosi G.J."/>
            <person name="Szarkandi J.G."/>
            <person name="Papp V."/>
            <person name="Albert L."/>
            <person name="Andreopoulos W."/>
            <person name="Angelini C."/>
            <person name="Antonin V."/>
            <person name="Barry K.W."/>
            <person name="Bougher N.L."/>
            <person name="Buchanan P."/>
            <person name="Buyck B."/>
            <person name="Bense V."/>
            <person name="Catcheside P."/>
            <person name="Chovatia M."/>
            <person name="Cooper J."/>
            <person name="Damon W."/>
            <person name="Desjardin D."/>
            <person name="Finy P."/>
            <person name="Geml J."/>
            <person name="Haridas S."/>
            <person name="Hughes K."/>
            <person name="Justo A."/>
            <person name="Karasinski D."/>
            <person name="Kautmanova I."/>
            <person name="Kiss B."/>
            <person name="Kocsube S."/>
            <person name="Kotiranta H."/>
            <person name="LaButti K.M."/>
            <person name="Lechner B.E."/>
            <person name="Liimatainen K."/>
            <person name="Lipzen A."/>
            <person name="Lukacs Z."/>
            <person name="Mihaltcheva S."/>
            <person name="Morgado L.N."/>
            <person name="Niskanen T."/>
            <person name="Noordeloos M.E."/>
            <person name="Ohm R.A."/>
            <person name="Ortiz-Santana B."/>
            <person name="Ovrebo C."/>
            <person name="Racz N."/>
            <person name="Riley R."/>
            <person name="Savchenko A."/>
            <person name="Shiryaev A."/>
            <person name="Soop K."/>
            <person name="Spirin V."/>
            <person name="Szebenyi C."/>
            <person name="Tomsovsky M."/>
            <person name="Tulloss R.E."/>
            <person name="Uehling J."/>
            <person name="Grigoriev I.V."/>
            <person name="Vagvolgyi C."/>
            <person name="Papp T."/>
            <person name="Martin F.M."/>
            <person name="Miettinen O."/>
            <person name="Hibbett D.S."/>
            <person name="Nagy L.G."/>
        </authorList>
    </citation>
    <scope>NUCLEOTIDE SEQUENCE [LARGE SCALE GENOMIC DNA]</scope>
    <source>
        <strain evidence="1 2">HHB13444</strain>
    </source>
</reference>
<keyword evidence="2" id="KW-1185">Reference proteome</keyword>
<organism evidence="1 2">
    <name type="scientific">Polyporus arcularius HHB13444</name>
    <dbReference type="NCBI Taxonomy" id="1314778"/>
    <lineage>
        <taxon>Eukaryota</taxon>
        <taxon>Fungi</taxon>
        <taxon>Dikarya</taxon>
        <taxon>Basidiomycota</taxon>
        <taxon>Agaricomycotina</taxon>
        <taxon>Agaricomycetes</taxon>
        <taxon>Polyporales</taxon>
        <taxon>Polyporaceae</taxon>
        <taxon>Polyporus</taxon>
    </lineage>
</organism>
<name>A0A5C3NYD9_9APHY</name>
<sequence>MSETFTPITKYINVRAQWAPDFYNEGPESNKLRWTEAQVLLAEVTPRISGLIVCDAVLEGEIHVRRMGGAGMVCKNVITAGFTMDTLERLYTATFTETASTPQPVHFHIRFPSLVEYLEFTRAVSDLKLEAEGLRAEMEDGFAAVSKMLPSA</sequence>
<dbReference type="Proteomes" id="UP000308197">
    <property type="component" value="Unassembled WGS sequence"/>
</dbReference>
<evidence type="ECO:0000313" key="1">
    <source>
        <dbReference type="EMBL" id="TFK81040.1"/>
    </source>
</evidence>
<accession>A0A5C3NYD9</accession>
<evidence type="ECO:0000313" key="2">
    <source>
        <dbReference type="Proteomes" id="UP000308197"/>
    </source>
</evidence>